<name>A0A2K2CAN0_POPTR</name>
<dbReference type="EMBL" id="CM009290">
    <property type="protein sequence ID" value="PNT59090.1"/>
    <property type="molecule type" value="Genomic_DNA"/>
</dbReference>
<evidence type="ECO:0000313" key="1">
    <source>
        <dbReference type="EMBL" id="PNT59090.1"/>
    </source>
</evidence>
<proteinExistence type="predicted"/>
<organism evidence="1 2">
    <name type="scientific">Populus trichocarpa</name>
    <name type="common">Western balsam poplar</name>
    <name type="synonym">Populus balsamifera subsp. trichocarpa</name>
    <dbReference type="NCBI Taxonomy" id="3694"/>
    <lineage>
        <taxon>Eukaryota</taxon>
        <taxon>Viridiplantae</taxon>
        <taxon>Streptophyta</taxon>
        <taxon>Embryophyta</taxon>
        <taxon>Tracheophyta</taxon>
        <taxon>Spermatophyta</taxon>
        <taxon>Magnoliopsida</taxon>
        <taxon>eudicotyledons</taxon>
        <taxon>Gunneridae</taxon>
        <taxon>Pentapetalae</taxon>
        <taxon>rosids</taxon>
        <taxon>fabids</taxon>
        <taxon>Malpighiales</taxon>
        <taxon>Salicaceae</taxon>
        <taxon>Saliceae</taxon>
        <taxon>Populus</taxon>
    </lineage>
</organism>
<accession>A0A2K2CAN0</accession>
<evidence type="ECO:0000313" key="2">
    <source>
        <dbReference type="Proteomes" id="UP000006729"/>
    </source>
</evidence>
<reference evidence="1 2" key="1">
    <citation type="journal article" date="2006" name="Science">
        <title>The genome of black cottonwood, Populus trichocarpa (Torr. &amp; Gray).</title>
        <authorList>
            <person name="Tuskan G.A."/>
            <person name="Difazio S."/>
            <person name="Jansson S."/>
            <person name="Bohlmann J."/>
            <person name="Grigoriev I."/>
            <person name="Hellsten U."/>
            <person name="Putnam N."/>
            <person name="Ralph S."/>
            <person name="Rombauts S."/>
            <person name="Salamov A."/>
            <person name="Schein J."/>
            <person name="Sterck L."/>
            <person name="Aerts A."/>
            <person name="Bhalerao R.R."/>
            <person name="Bhalerao R.P."/>
            <person name="Blaudez D."/>
            <person name="Boerjan W."/>
            <person name="Brun A."/>
            <person name="Brunner A."/>
            <person name="Busov V."/>
            <person name="Campbell M."/>
            <person name="Carlson J."/>
            <person name="Chalot M."/>
            <person name="Chapman J."/>
            <person name="Chen G.L."/>
            <person name="Cooper D."/>
            <person name="Coutinho P.M."/>
            <person name="Couturier J."/>
            <person name="Covert S."/>
            <person name="Cronk Q."/>
            <person name="Cunningham R."/>
            <person name="Davis J."/>
            <person name="Degroeve S."/>
            <person name="Dejardin A."/>
            <person name="Depamphilis C."/>
            <person name="Detter J."/>
            <person name="Dirks B."/>
            <person name="Dubchak I."/>
            <person name="Duplessis S."/>
            <person name="Ehlting J."/>
            <person name="Ellis B."/>
            <person name="Gendler K."/>
            <person name="Goodstein D."/>
            <person name="Gribskov M."/>
            <person name="Grimwood J."/>
            <person name="Groover A."/>
            <person name="Gunter L."/>
            <person name="Hamberger B."/>
            <person name="Heinze B."/>
            <person name="Helariutta Y."/>
            <person name="Henrissat B."/>
            <person name="Holligan D."/>
            <person name="Holt R."/>
            <person name="Huang W."/>
            <person name="Islam-Faridi N."/>
            <person name="Jones S."/>
            <person name="Jones-Rhoades M."/>
            <person name="Jorgensen R."/>
            <person name="Joshi C."/>
            <person name="Kangasjarvi J."/>
            <person name="Karlsson J."/>
            <person name="Kelleher C."/>
            <person name="Kirkpatrick R."/>
            <person name="Kirst M."/>
            <person name="Kohler A."/>
            <person name="Kalluri U."/>
            <person name="Larimer F."/>
            <person name="Leebens-Mack J."/>
            <person name="Leple J.C."/>
            <person name="Locascio P."/>
            <person name="Lou Y."/>
            <person name="Lucas S."/>
            <person name="Martin F."/>
            <person name="Montanini B."/>
            <person name="Napoli C."/>
            <person name="Nelson D.R."/>
            <person name="Nelson C."/>
            <person name="Nieminen K."/>
            <person name="Nilsson O."/>
            <person name="Pereda V."/>
            <person name="Peter G."/>
            <person name="Philippe R."/>
            <person name="Pilate G."/>
            <person name="Poliakov A."/>
            <person name="Razumovskaya J."/>
            <person name="Richardson P."/>
            <person name="Rinaldi C."/>
            <person name="Ritland K."/>
            <person name="Rouze P."/>
            <person name="Ryaboy D."/>
            <person name="Schmutz J."/>
            <person name="Schrader J."/>
            <person name="Segerman B."/>
            <person name="Shin H."/>
            <person name="Siddiqui A."/>
            <person name="Sterky F."/>
            <person name="Terry A."/>
            <person name="Tsai C.J."/>
            <person name="Uberbacher E."/>
            <person name="Unneberg P."/>
            <person name="Vahala J."/>
            <person name="Wall K."/>
            <person name="Wessler S."/>
            <person name="Yang G."/>
            <person name="Yin T."/>
            <person name="Douglas C."/>
            <person name="Marra M."/>
            <person name="Sandberg G."/>
            <person name="Van de Peer Y."/>
            <person name="Rokhsar D."/>
        </authorList>
    </citation>
    <scope>NUCLEOTIDE SEQUENCE [LARGE SCALE GENOMIC DNA]</scope>
    <source>
        <strain evidence="2">cv. Nisqually</strain>
    </source>
</reference>
<dbReference type="InParanoid" id="A0A2K2CAN0"/>
<dbReference type="Proteomes" id="UP000006729">
    <property type="component" value="Chromosome 1"/>
</dbReference>
<gene>
    <name evidence="1" type="ORF">POPTR_001G390300</name>
</gene>
<dbReference type="AlphaFoldDB" id="A0A2K2CAN0"/>
<protein>
    <submittedName>
        <fullName evidence="1">Uncharacterized protein</fullName>
    </submittedName>
</protein>
<sequence length="79" mass="9460">MVKVAFGFESQKLETVTSLENYGGHFHQTLLLRSHFGWVCIWDMVFLYVDGIVLLPKILEIFFSMLDHVFHFLLEYIWY</sequence>
<keyword evidence="2" id="KW-1185">Reference proteome</keyword>